<evidence type="ECO:0000256" key="1">
    <source>
        <dbReference type="ARBA" id="ARBA00004141"/>
    </source>
</evidence>
<comment type="subcellular location">
    <subcellularLocation>
        <location evidence="9">Cell membrane</location>
        <topology evidence="9">Multi-pass membrane protein</topology>
    </subcellularLocation>
    <subcellularLocation>
        <location evidence="1">Membrane</location>
        <topology evidence="1">Multi-pass membrane protein</topology>
    </subcellularLocation>
</comment>
<dbReference type="Proteomes" id="UP000521676">
    <property type="component" value="Unassembled WGS sequence"/>
</dbReference>
<evidence type="ECO:0000256" key="5">
    <source>
        <dbReference type="ARBA" id="ARBA00022927"/>
    </source>
</evidence>
<evidence type="ECO:0000313" key="11">
    <source>
        <dbReference type="EMBL" id="WJW69459.1"/>
    </source>
</evidence>
<dbReference type="Proteomes" id="UP001431572">
    <property type="component" value="Chromosome 2"/>
</dbReference>
<keyword evidence="13" id="KW-1185">Reference proteome</keyword>
<evidence type="ECO:0000256" key="7">
    <source>
        <dbReference type="ARBA" id="ARBA00023010"/>
    </source>
</evidence>
<dbReference type="InterPro" id="IPR004692">
    <property type="entry name" value="SecG"/>
</dbReference>
<organism evidence="10 12">
    <name type="scientific">Candidatus Chlorohelix allophototropha</name>
    <dbReference type="NCBI Taxonomy" id="3003348"/>
    <lineage>
        <taxon>Bacteria</taxon>
        <taxon>Bacillati</taxon>
        <taxon>Chloroflexota</taxon>
        <taxon>Chloroflexia</taxon>
        <taxon>Candidatus Chloroheliales</taxon>
        <taxon>Candidatus Chloroheliaceae</taxon>
        <taxon>Candidatus Chlorohelix</taxon>
    </lineage>
</organism>
<evidence type="ECO:0000256" key="4">
    <source>
        <dbReference type="ARBA" id="ARBA00022692"/>
    </source>
</evidence>
<keyword evidence="4 9" id="KW-0812">Transmembrane</keyword>
<dbReference type="EMBL" id="JACATZ010000003">
    <property type="protein sequence ID" value="NWJ47548.1"/>
    <property type="molecule type" value="Genomic_DNA"/>
</dbReference>
<dbReference type="RefSeq" id="WP_341471343.1">
    <property type="nucleotide sequence ID" value="NZ_CP128400.1"/>
</dbReference>
<comment type="caution">
    <text evidence="9">Lacks conserved residue(s) required for the propagation of feature annotation.</text>
</comment>
<dbReference type="AlphaFoldDB" id="A0A8T7M618"/>
<dbReference type="EMBL" id="CP128400">
    <property type="protein sequence ID" value="WJW69459.1"/>
    <property type="molecule type" value="Genomic_DNA"/>
</dbReference>
<dbReference type="GO" id="GO:0005886">
    <property type="term" value="C:plasma membrane"/>
    <property type="evidence" value="ECO:0007669"/>
    <property type="project" value="UniProtKB-SubCell"/>
</dbReference>
<evidence type="ECO:0000313" key="10">
    <source>
        <dbReference type="EMBL" id="NWJ47548.1"/>
    </source>
</evidence>
<dbReference type="GO" id="GO:0015450">
    <property type="term" value="F:protein-transporting ATPase activity"/>
    <property type="evidence" value="ECO:0007669"/>
    <property type="project" value="UniProtKB-UniRule"/>
</dbReference>
<protein>
    <recommendedName>
        <fullName evidence="9">Protein-export membrane protein SecG</fullName>
    </recommendedName>
</protein>
<dbReference type="GO" id="GO:0009306">
    <property type="term" value="P:protein secretion"/>
    <property type="evidence" value="ECO:0007669"/>
    <property type="project" value="UniProtKB-UniRule"/>
</dbReference>
<evidence type="ECO:0000256" key="2">
    <source>
        <dbReference type="ARBA" id="ARBA00008445"/>
    </source>
</evidence>
<gene>
    <name evidence="10" type="primary">secG</name>
    <name evidence="10" type="ORF">HXX08_16945</name>
    <name evidence="11" type="ORF">OZ401_003072</name>
</gene>
<keyword evidence="9" id="KW-1003">Cell membrane</keyword>
<evidence type="ECO:0000256" key="3">
    <source>
        <dbReference type="ARBA" id="ARBA00022448"/>
    </source>
</evidence>
<evidence type="ECO:0000256" key="9">
    <source>
        <dbReference type="RuleBase" id="RU365087"/>
    </source>
</evidence>
<evidence type="ECO:0000256" key="6">
    <source>
        <dbReference type="ARBA" id="ARBA00022989"/>
    </source>
</evidence>
<evidence type="ECO:0000256" key="8">
    <source>
        <dbReference type="ARBA" id="ARBA00023136"/>
    </source>
</evidence>
<comment type="function">
    <text evidence="9">Involved in protein export. Participates in an early event of protein translocation.</text>
</comment>
<dbReference type="PRINTS" id="PR01651">
    <property type="entry name" value="SECGEXPORT"/>
</dbReference>
<keyword evidence="8 9" id="KW-0472">Membrane</keyword>
<dbReference type="Pfam" id="PF03840">
    <property type="entry name" value="SecG"/>
    <property type="match status" value="1"/>
</dbReference>
<comment type="similarity">
    <text evidence="2 9">Belongs to the SecG family.</text>
</comment>
<reference evidence="10 12" key="1">
    <citation type="submission" date="2020-06" db="EMBL/GenBank/DDBJ databases">
        <title>Anoxygenic phototrophic Chloroflexota member uses a Type I reaction center.</title>
        <authorList>
            <person name="Tsuji J.M."/>
            <person name="Shaw N.A."/>
            <person name="Nagashima S."/>
            <person name="Venkiteswaran J."/>
            <person name="Schiff S.L."/>
            <person name="Hanada S."/>
            <person name="Tank M."/>
            <person name="Neufeld J.D."/>
        </authorList>
    </citation>
    <scope>NUCLEOTIDE SEQUENCE [LARGE SCALE GENOMIC DNA]</scope>
    <source>
        <strain evidence="10">L227-S17</strain>
    </source>
</reference>
<evidence type="ECO:0000313" key="13">
    <source>
        <dbReference type="Proteomes" id="UP001431572"/>
    </source>
</evidence>
<keyword evidence="6 9" id="KW-1133">Transmembrane helix</keyword>
<sequence>MGGFLNVIQLILAIFIIVLILLQSKGSGITSSSAADSSKIFSSRRGFELRLFQFTILFSIIFALVALSNSLIKQ</sequence>
<feature type="transmembrane region" description="Helical" evidence="9">
    <location>
        <begin position="50"/>
        <end position="72"/>
    </location>
</feature>
<keyword evidence="3 9" id="KW-0813">Transport</keyword>
<reference evidence="11" key="2">
    <citation type="journal article" date="2024" name="Nature">
        <title>Anoxygenic phototroph of the Chloroflexota uses a type I reaction centre.</title>
        <authorList>
            <person name="Tsuji J.M."/>
            <person name="Shaw N.A."/>
            <person name="Nagashima S."/>
            <person name="Venkiteswaran J.J."/>
            <person name="Schiff S.L."/>
            <person name="Watanabe T."/>
            <person name="Fukui M."/>
            <person name="Hanada S."/>
            <person name="Tank M."/>
            <person name="Neufeld J.D."/>
        </authorList>
    </citation>
    <scope>NUCLEOTIDE SEQUENCE</scope>
    <source>
        <strain evidence="11">L227-S17</strain>
    </source>
</reference>
<name>A0A8T7M618_9CHLR</name>
<proteinExistence type="inferred from homology"/>
<keyword evidence="5 9" id="KW-0653">Protein transport</keyword>
<evidence type="ECO:0000313" key="12">
    <source>
        <dbReference type="Proteomes" id="UP000521676"/>
    </source>
</evidence>
<dbReference type="NCBIfam" id="TIGR00810">
    <property type="entry name" value="secG"/>
    <property type="match status" value="1"/>
</dbReference>
<keyword evidence="7 9" id="KW-0811">Translocation</keyword>
<accession>A0A8T7M618</accession>